<accession>A0A5D2SFL3</accession>
<sequence>MAQRWQMSHDGLGGAAGVARLGGVRSAAAAAIRQVQKD</sequence>
<evidence type="ECO:0000313" key="2">
    <source>
        <dbReference type="Proteomes" id="UP000323597"/>
    </source>
</evidence>
<proteinExistence type="predicted"/>
<organism evidence="1 2">
    <name type="scientific">Gossypium mustelinum</name>
    <name type="common">Cotton</name>
    <name type="synonym">Gossypium caicoense</name>
    <dbReference type="NCBI Taxonomy" id="34275"/>
    <lineage>
        <taxon>Eukaryota</taxon>
        <taxon>Viridiplantae</taxon>
        <taxon>Streptophyta</taxon>
        <taxon>Embryophyta</taxon>
        <taxon>Tracheophyta</taxon>
        <taxon>Spermatophyta</taxon>
        <taxon>Magnoliopsida</taxon>
        <taxon>eudicotyledons</taxon>
        <taxon>Gunneridae</taxon>
        <taxon>Pentapetalae</taxon>
        <taxon>rosids</taxon>
        <taxon>malvids</taxon>
        <taxon>Malvales</taxon>
        <taxon>Malvaceae</taxon>
        <taxon>Malvoideae</taxon>
        <taxon>Gossypium</taxon>
    </lineage>
</organism>
<keyword evidence="2" id="KW-1185">Reference proteome</keyword>
<protein>
    <submittedName>
        <fullName evidence="1">Uncharacterized protein</fullName>
    </submittedName>
</protein>
<dbReference type="Proteomes" id="UP000323597">
    <property type="component" value="Chromosome D12"/>
</dbReference>
<dbReference type="EMBL" id="CM017660">
    <property type="protein sequence ID" value="TYI51410.1"/>
    <property type="molecule type" value="Genomic_DNA"/>
</dbReference>
<reference evidence="1 2" key="1">
    <citation type="submission" date="2019-07" db="EMBL/GenBank/DDBJ databases">
        <title>WGS assembly of Gossypium mustelinum.</title>
        <authorList>
            <person name="Chen Z.J."/>
            <person name="Sreedasyam A."/>
            <person name="Ando A."/>
            <person name="Song Q."/>
            <person name="De L."/>
            <person name="Hulse-Kemp A."/>
            <person name="Ding M."/>
            <person name="Ye W."/>
            <person name="Kirkbride R."/>
            <person name="Jenkins J."/>
            <person name="Plott C."/>
            <person name="Lovell J."/>
            <person name="Lin Y.-M."/>
            <person name="Vaughn R."/>
            <person name="Liu B."/>
            <person name="Li W."/>
            <person name="Simpson S."/>
            <person name="Scheffler B."/>
            <person name="Saski C."/>
            <person name="Grover C."/>
            <person name="Hu G."/>
            <person name="Conover J."/>
            <person name="Carlson J."/>
            <person name="Shu S."/>
            <person name="Boston L."/>
            <person name="Williams M."/>
            <person name="Peterson D."/>
            <person name="Mcgee K."/>
            <person name="Jones D."/>
            <person name="Wendel J."/>
            <person name="Stelly D."/>
            <person name="Grimwood J."/>
            <person name="Schmutz J."/>
        </authorList>
    </citation>
    <scope>NUCLEOTIDE SEQUENCE [LARGE SCALE GENOMIC DNA]</scope>
    <source>
        <strain evidence="1">1408120.09</strain>
    </source>
</reference>
<gene>
    <name evidence="1" type="ORF">E1A91_D12G174300v1</name>
</gene>
<evidence type="ECO:0000313" key="1">
    <source>
        <dbReference type="EMBL" id="TYI51410.1"/>
    </source>
</evidence>
<name>A0A5D2SFL3_GOSMU</name>
<dbReference type="AlphaFoldDB" id="A0A5D2SFL3"/>